<proteinExistence type="predicted"/>
<evidence type="ECO:0000313" key="2">
    <source>
        <dbReference type="EMBL" id="NEM92775.1"/>
    </source>
</evidence>
<reference evidence="2" key="1">
    <citation type="submission" date="2020-02" db="EMBL/GenBank/DDBJ databases">
        <title>Genome Announcements.</title>
        <authorList>
            <person name="Abdulabbas H.T."/>
            <person name="Bunyan I.A."/>
            <person name="Abdul-Lateef L.A."/>
        </authorList>
    </citation>
    <scope>NUCLEOTIDE SEQUENCE</scope>
    <source>
        <strain evidence="2">NAG1</strain>
    </source>
</reference>
<evidence type="ECO:0000256" key="1">
    <source>
        <dbReference type="SAM" id="MobiDB-lite"/>
    </source>
</evidence>
<dbReference type="EMBL" id="JAAGVX010000001">
    <property type="protein sequence ID" value="NEM92775.1"/>
    <property type="molecule type" value="Genomic_DNA"/>
</dbReference>
<name>A0A6B3LCD3_VIBCL</name>
<feature type="region of interest" description="Disordered" evidence="1">
    <location>
        <begin position="18"/>
        <end position="46"/>
    </location>
</feature>
<feature type="compositionally biased region" description="Polar residues" evidence="1">
    <location>
        <begin position="32"/>
        <end position="46"/>
    </location>
</feature>
<organism evidence="2">
    <name type="scientific">Vibrio cholerae</name>
    <dbReference type="NCBI Taxonomy" id="666"/>
    <lineage>
        <taxon>Bacteria</taxon>
        <taxon>Pseudomonadati</taxon>
        <taxon>Pseudomonadota</taxon>
        <taxon>Gammaproteobacteria</taxon>
        <taxon>Vibrionales</taxon>
        <taxon>Vibrionaceae</taxon>
        <taxon>Vibrio</taxon>
    </lineage>
</organism>
<dbReference type="RefSeq" id="WP_164365812.1">
    <property type="nucleotide sequence ID" value="NZ_JAACMK010000052.1"/>
</dbReference>
<dbReference type="AlphaFoldDB" id="A0A6B3LCD3"/>
<accession>A0A6B3LCD3</accession>
<gene>
    <name evidence="2" type="ORF">G3T61_01055</name>
</gene>
<sequence>MMTINKYYVLVPQALEQSTHQNSDVASDMEAQRQQMVKEAQNQGGL</sequence>
<comment type="caution">
    <text evidence="2">The sequence shown here is derived from an EMBL/GenBank/DDBJ whole genome shotgun (WGS) entry which is preliminary data.</text>
</comment>
<protein>
    <submittedName>
        <fullName evidence="2">Uncharacterized protein</fullName>
    </submittedName>
</protein>